<dbReference type="RefSeq" id="WP_129783812.1">
    <property type="nucleotide sequence ID" value="NZ_RZHH01000002.1"/>
</dbReference>
<proteinExistence type="predicted"/>
<dbReference type="Proteomes" id="UP000294028">
    <property type="component" value="Unassembled WGS sequence"/>
</dbReference>
<evidence type="ECO:0000313" key="1">
    <source>
        <dbReference type="EMBL" id="RYJ13374.1"/>
    </source>
</evidence>
<protein>
    <submittedName>
        <fullName evidence="1">Uncharacterized protein</fullName>
    </submittedName>
</protein>
<sequence length="167" mass="17487">MSLAAATRDAVRARPSLLYALRAGVVNYTAAAESLDVDGDTDSIATALRRFADDLPPVEIEHREVTVRMRSGVGLAGEDVDADADDDRVLTVGDVDFVASGGGLTALVVTGEVDTRALSVVCDRLDAENILVDAAGVADDELVVVVPQRQGATALRHVESVFESLPV</sequence>
<dbReference type="InterPro" id="IPR055945">
    <property type="entry name" value="DUF7523"/>
</dbReference>
<organism evidence="1 2">
    <name type="scientific">Halogeometricum borinquense</name>
    <dbReference type="NCBI Taxonomy" id="60847"/>
    <lineage>
        <taxon>Archaea</taxon>
        <taxon>Methanobacteriati</taxon>
        <taxon>Methanobacteriota</taxon>
        <taxon>Stenosarchaea group</taxon>
        <taxon>Halobacteria</taxon>
        <taxon>Halobacteriales</taxon>
        <taxon>Haloferacaceae</taxon>
        <taxon>Halogeometricum</taxon>
    </lineage>
</organism>
<dbReference type="Pfam" id="PF24367">
    <property type="entry name" value="DUF7523"/>
    <property type="match status" value="1"/>
</dbReference>
<reference evidence="1 2" key="1">
    <citation type="submission" date="2018-12" db="EMBL/GenBank/DDBJ databases">
        <title>Genome analysis provides insights into bioremediation potentialities of Halogeometricum borinquense strain N11.</title>
        <authorList>
            <person name="Najjari A."/>
            <person name="Youssef N."/>
            <person name="Fhoula I."/>
            <person name="Ben Dhia O."/>
            <person name="Mahjoubi M."/>
            <person name="Ouzari H.I."/>
            <person name="Cherif A."/>
        </authorList>
    </citation>
    <scope>NUCLEOTIDE SEQUENCE [LARGE SCALE GENOMIC DNA]</scope>
    <source>
        <strain evidence="1 2">N11</strain>
    </source>
</reference>
<evidence type="ECO:0000313" key="2">
    <source>
        <dbReference type="Proteomes" id="UP000294028"/>
    </source>
</evidence>
<comment type="caution">
    <text evidence="1">The sequence shown here is derived from an EMBL/GenBank/DDBJ whole genome shotgun (WGS) entry which is preliminary data.</text>
</comment>
<name>A0A482T6L2_9EURY</name>
<dbReference type="EMBL" id="RZHH01000002">
    <property type="protein sequence ID" value="RYJ13374.1"/>
    <property type="molecule type" value="Genomic_DNA"/>
</dbReference>
<accession>A0A482T6L2</accession>
<dbReference type="AlphaFoldDB" id="A0A482T6L2"/>
<gene>
    <name evidence="1" type="ORF">ELS19_04935</name>
</gene>